<evidence type="ECO:0000313" key="4">
    <source>
        <dbReference type="Proteomes" id="UP000325286"/>
    </source>
</evidence>
<evidence type="ECO:0000313" key="3">
    <source>
        <dbReference type="EMBL" id="QEG38855.1"/>
    </source>
</evidence>
<sequence precursor="true">MTFLGKCFTFLIFIFSAVFMALALAANASHRNWRDEIVKPGGLKEQVEEFARKNKELEDAKVRVERALAAEQVARRTALAALQTELDEKVKLLETAEGAMSSLLAQKDTLTRKDLQITEELTRLTADNAKLRQQIRDEQEDRDQLFARTLELTDRMNSLRGLLEVQKERNETLLAQVTRFTEVTAAHGINVNDAIDGAPPERNGMVLVVDRSNKLVELSIGYDEGLRKGHLLEVTRGKQYLGRLQVRRTEPDRAVAAILPDYSLGTIREGDRVDTTIE</sequence>
<feature type="signal peptide" evidence="2">
    <location>
        <begin position="1"/>
        <end position="25"/>
    </location>
</feature>
<keyword evidence="1" id="KW-0175">Coiled coil</keyword>
<reference evidence="3 4" key="1">
    <citation type="submission" date="2019-08" db="EMBL/GenBank/DDBJ databases">
        <title>Deep-cultivation of Planctomycetes and their phenomic and genomic characterization uncovers novel biology.</title>
        <authorList>
            <person name="Wiegand S."/>
            <person name="Jogler M."/>
            <person name="Boedeker C."/>
            <person name="Pinto D."/>
            <person name="Vollmers J."/>
            <person name="Rivas-Marin E."/>
            <person name="Kohn T."/>
            <person name="Peeters S.H."/>
            <person name="Heuer A."/>
            <person name="Rast P."/>
            <person name="Oberbeckmann S."/>
            <person name="Bunk B."/>
            <person name="Jeske O."/>
            <person name="Meyerdierks A."/>
            <person name="Storesund J.E."/>
            <person name="Kallscheuer N."/>
            <person name="Luecker S."/>
            <person name="Lage O.M."/>
            <person name="Pohl T."/>
            <person name="Merkel B.J."/>
            <person name="Hornburger P."/>
            <person name="Mueller R.-W."/>
            <person name="Bruemmer F."/>
            <person name="Labrenz M."/>
            <person name="Spormann A.M."/>
            <person name="Op den Camp H."/>
            <person name="Overmann J."/>
            <person name="Amann R."/>
            <person name="Jetten M.S.M."/>
            <person name="Mascher T."/>
            <person name="Medema M.H."/>
            <person name="Devos D.P."/>
            <person name="Kaster A.-K."/>
            <person name="Ovreas L."/>
            <person name="Rohde M."/>
            <person name="Galperin M.Y."/>
            <person name="Jogler C."/>
        </authorList>
    </citation>
    <scope>NUCLEOTIDE SEQUENCE [LARGE SCALE GENOMIC DNA]</scope>
    <source>
        <strain evidence="3 4">UC8</strain>
    </source>
</reference>
<protein>
    <recommendedName>
        <fullName evidence="5">Chromosome partition protein Smc</fullName>
    </recommendedName>
</protein>
<dbReference type="OrthoDB" id="253764at2"/>
<dbReference type="Proteomes" id="UP000325286">
    <property type="component" value="Chromosome"/>
</dbReference>
<organism evidence="3 4">
    <name type="scientific">Roseimaritima ulvae</name>
    <dbReference type="NCBI Taxonomy" id="980254"/>
    <lineage>
        <taxon>Bacteria</taxon>
        <taxon>Pseudomonadati</taxon>
        <taxon>Planctomycetota</taxon>
        <taxon>Planctomycetia</taxon>
        <taxon>Pirellulales</taxon>
        <taxon>Pirellulaceae</taxon>
        <taxon>Roseimaritima</taxon>
    </lineage>
</organism>
<evidence type="ECO:0000256" key="1">
    <source>
        <dbReference type="SAM" id="Coils"/>
    </source>
</evidence>
<evidence type="ECO:0008006" key="5">
    <source>
        <dbReference type="Google" id="ProtNLM"/>
    </source>
</evidence>
<keyword evidence="2" id="KW-0732">Signal</keyword>
<keyword evidence="4" id="KW-1185">Reference proteome</keyword>
<feature type="chain" id="PRO_5022925036" description="Chromosome partition protein Smc" evidence="2">
    <location>
        <begin position="26"/>
        <end position="278"/>
    </location>
</feature>
<accession>A0A5B9QMZ9</accession>
<evidence type="ECO:0000256" key="2">
    <source>
        <dbReference type="SAM" id="SignalP"/>
    </source>
</evidence>
<dbReference type="AlphaFoldDB" id="A0A5B9QMZ9"/>
<feature type="coiled-coil region" evidence="1">
    <location>
        <begin position="43"/>
        <end position="148"/>
    </location>
</feature>
<proteinExistence type="predicted"/>
<name>A0A5B9QMZ9_9BACT</name>
<gene>
    <name evidence="3" type="ORF">UC8_08130</name>
</gene>
<dbReference type="EMBL" id="CP042914">
    <property type="protein sequence ID" value="QEG38855.1"/>
    <property type="molecule type" value="Genomic_DNA"/>
</dbReference>
<dbReference type="KEGG" id="rul:UC8_08130"/>
<dbReference type="RefSeq" id="WP_068140390.1">
    <property type="nucleotide sequence ID" value="NZ_CP042914.1"/>
</dbReference>